<proteinExistence type="predicted"/>
<dbReference type="OrthoDB" id="9803988at2"/>
<reference evidence="3 4" key="1">
    <citation type="submission" date="2019-08" db="EMBL/GenBank/DDBJ databases">
        <title>Actinomadura sp. nov. CYP1-5 isolated from mountain soil.</title>
        <authorList>
            <person name="Songsumanus A."/>
            <person name="Kuncharoen N."/>
            <person name="Kudo T."/>
            <person name="Yuki M."/>
            <person name="Igarashi Y."/>
            <person name="Tanasupawat S."/>
        </authorList>
    </citation>
    <scope>NUCLEOTIDE SEQUENCE [LARGE SCALE GENOMIC DNA]</scope>
    <source>
        <strain evidence="3 4">GKU157</strain>
    </source>
</reference>
<dbReference type="GO" id="GO:1904680">
    <property type="term" value="F:peptide transmembrane transporter activity"/>
    <property type="evidence" value="ECO:0007669"/>
    <property type="project" value="TreeGrafter"/>
</dbReference>
<dbReference type="Gene3D" id="3.10.105.10">
    <property type="entry name" value="Dipeptide-binding Protein, Domain 3"/>
    <property type="match status" value="1"/>
</dbReference>
<dbReference type="EMBL" id="VSFF01000002">
    <property type="protein sequence ID" value="TYC17580.1"/>
    <property type="molecule type" value="Genomic_DNA"/>
</dbReference>
<feature type="chain" id="PRO_5022841420" description="Solute-binding protein family 5 domain-containing protein" evidence="1">
    <location>
        <begin position="26"/>
        <end position="510"/>
    </location>
</feature>
<dbReference type="SUPFAM" id="SSF53850">
    <property type="entry name" value="Periplasmic binding protein-like II"/>
    <property type="match status" value="1"/>
</dbReference>
<dbReference type="RefSeq" id="WP_148348723.1">
    <property type="nucleotide sequence ID" value="NZ_JBHSBF010000003.1"/>
</dbReference>
<keyword evidence="4" id="KW-1185">Reference proteome</keyword>
<keyword evidence="1" id="KW-0732">Signal</keyword>
<dbReference type="AlphaFoldDB" id="A0A5D0UIF9"/>
<organism evidence="3 4">
    <name type="scientific">Actinomadura syzygii</name>
    <dbReference type="NCBI Taxonomy" id="1427538"/>
    <lineage>
        <taxon>Bacteria</taxon>
        <taxon>Bacillati</taxon>
        <taxon>Actinomycetota</taxon>
        <taxon>Actinomycetes</taxon>
        <taxon>Streptosporangiales</taxon>
        <taxon>Thermomonosporaceae</taxon>
        <taxon>Actinomadura</taxon>
    </lineage>
</organism>
<dbReference type="GO" id="GO:0043190">
    <property type="term" value="C:ATP-binding cassette (ABC) transporter complex"/>
    <property type="evidence" value="ECO:0007669"/>
    <property type="project" value="InterPro"/>
</dbReference>
<dbReference type="PROSITE" id="PS51257">
    <property type="entry name" value="PROKAR_LIPOPROTEIN"/>
    <property type="match status" value="1"/>
</dbReference>
<dbReference type="InterPro" id="IPR039424">
    <property type="entry name" value="SBP_5"/>
</dbReference>
<dbReference type="InterPro" id="IPR000914">
    <property type="entry name" value="SBP_5_dom"/>
</dbReference>
<dbReference type="GO" id="GO:0042597">
    <property type="term" value="C:periplasmic space"/>
    <property type="evidence" value="ECO:0007669"/>
    <property type="project" value="UniProtKB-ARBA"/>
</dbReference>
<evidence type="ECO:0000313" key="4">
    <source>
        <dbReference type="Proteomes" id="UP000322634"/>
    </source>
</evidence>
<dbReference type="PANTHER" id="PTHR30290">
    <property type="entry name" value="PERIPLASMIC BINDING COMPONENT OF ABC TRANSPORTER"/>
    <property type="match status" value="1"/>
</dbReference>
<feature type="domain" description="Solute-binding protein family 5" evidence="2">
    <location>
        <begin position="87"/>
        <end position="427"/>
    </location>
</feature>
<feature type="signal peptide" evidence="1">
    <location>
        <begin position="1"/>
        <end position="25"/>
    </location>
</feature>
<evidence type="ECO:0000259" key="2">
    <source>
        <dbReference type="Pfam" id="PF00496"/>
    </source>
</evidence>
<evidence type="ECO:0000256" key="1">
    <source>
        <dbReference type="SAM" id="SignalP"/>
    </source>
</evidence>
<dbReference type="PIRSF" id="PIRSF002741">
    <property type="entry name" value="MppA"/>
    <property type="match status" value="1"/>
</dbReference>
<accession>A0A5D0UIF9</accession>
<name>A0A5D0UIF9_9ACTN</name>
<dbReference type="Gene3D" id="3.40.190.10">
    <property type="entry name" value="Periplasmic binding protein-like II"/>
    <property type="match status" value="1"/>
</dbReference>
<comment type="caution">
    <text evidence="3">The sequence shown here is derived from an EMBL/GenBank/DDBJ whole genome shotgun (WGS) entry which is preliminary data.</text>
</comment>
<dbReference type="GO" id="GO:0015833">
    <property type="term" value="P:peptide transport"/>
    <property type="evidence" value="ECO:0007669"/>
    <property type="project" value="TreeGrafter"/>
</dbReference>
<dbReference type="Proteomes" id="UP000322634">
    <property type="component" value="Unassembled WGS sequence"/>
</dbReference>
<sequence>MKKRSPVLVALVSAVSVFAASAALAACSASDEPAVPGREDASGPRGTLRFGVGITLDNWDNLTQPNTTYLSTVYQTLVERAADGVALRPRLAASWQQTPTEIAFTLRQGVVFHDGTPFDAAAVKANLDRVRKEPSQYQAMLEPVSDVVADDASHVTLKLKRPAPTLVAQLADRGGYMLSPASIKAGTFKEKPVGTGPWAFDTSASVRDSKVVLAYFREYYAPKEVGAKKLEIYPIGDDESRFNALATNKVDVASILPEMRRRAEAQGFKTLWYPALRYHFLFFDRKKTFADPKVRQGICQALDTKAILTGQFDGLGETYGQRFDRGQPGFDPLVQGYSHDPAQAKSLLAGKNVSFTLPVFPGTDLLGELVRSQLGAAGATVKVEKMSTAQYFSTFDTGKYAAAYNTSTSEDAGPYDYYRYRFSPQGSGNPYKARTPELDRLAEQGLGESDPGKQTAVWQQMTKLINDQALDCGFLSYPIVLAWDPKNVSNIVPTRFAPSVFRYWEATPRR</sequence>
<gene>
    <name evidence="3" type="ORF">FXF65_06225</name>
</gene>
<dbReference type="Pfam" id="PF00496">
    <property type="entry name" value="SBP_bac_5"/>
    <property type="match status" value="1"/>
</dbReference>
<dbReference type="InterPro" id="IPR030678">
    <property type="entry name" value="Peptide/Ni-bd"/>
</dbReference>
<protein>
    <recommendedName>
        <fullName evidence="2">Solute-binding protein family 5 domain-containing protein</fullName>
    </recommendedName>
</protein>
<evidence type="ECO:0000313" key="3">
    <source>
        <dbReference type="EMBL" id="TYC17580.1"/>
    </source>
</evidence>